<feature type="compositionally biased region" description="Acidic residues" evidence="3">
    <location>
        <begin position="108"/>
        <end position="121"/>
    </location>
</feature>
<evidence type="ECO:0000256" key="2">
    <source>
        <dbReference type="ARBA" id="ARBA00022694"/>
    </source>
</evidence>
<keyword evidence="6" id="KW-1185">Reference proteome</keyword>
<evidence type="ECO:0000313" key="6">
    <source>
        <dbReference type="Proteomes" id="UP000663828"/>
    </source>
</evidence>
<sequence length="129" mass="15127">MKKRHKSKAAQLAAERDVELYVRLEFDDQVIVEEHLLRNAIERSINTLFGEIGSQSIHVEIVSYKYGTALIRTKAKMVNQVRCALAFYGMHEKRECAFRIDTISKENNEEEEEEEEDEDEERSLTMQMD</sequence>
<dbReference type="Proteomes" id="UP000663852">
    <property type="component" value="Unassembled WGS sequence"/>
</dbReference>
<dbReference type="Proteomes" id="UP000663828">
    <property type="component" value="Unassembled WGS sequence"/>
</dbReference>
<dbReference type="AlphaFoldDB" id="A0A814C8Y1"/>
<gene>
    <name evidence="5" type="ORF">EDS130_LOCUS11875</name>
    <name evidence="4" type="ORF">XAT740_LOCUS9974</name>
</gene>
<dbReference type="PANTHER" id="PTHR15441:SF1">
    <property type="entry name" value="RIBONUCLEASE P PROTEIN SUBUNIT P14"/>
    <property type="match status" value="1"/>
</dbReference>
<evidence type="ECO:0000256" key="3">
    <source>
        <dbReference type="SAM" id="MobiDB-lite"/>
    </source>
</evidence>
<comment type="caution">
    <text evidence="4">The sequence shown here is derived from an EMBL/GenBank/DDBJ whole genome shotgun (WGS) entry which is preliminary data.</text>
</comment>
<dbReference type="Pfam" id="PF01900">
    <property type="entry name" value="RNase_P_Rpp14"/>
    <property type="match status" value="1"/>
</dbReference>
<dbReference type="EMBL" id="CAJNOR010000523">
    <property type="protein sequence ID" value="CAF0938326.1"/>
    <property type="molecule type" value="Genomic_DNA"/>
</dbReference>
<name>A0A814C8Y1_ADIRI</name>
<proteinExistence type="inferred from homology"/>
<evidence type="ECO:0000313" key="4">
    <source>
        <dbReference type="EMBL" id="CAF0938326.1"/>
    </source>
</evidence>
<keyword evidence="2" id="KW-0819">tRNA processing</keyword>
<protein>
    <submittedName>
        <fullName evidence="4">Uncharacterized protein</fullName>
    </submittedName>
</protein>
<evidence type="ECO:0000256" key="1">
    <source>
        <dbReference type="ARBA" id="ARBA00010800"/>
    </source>
</evidence>
<dbReference type="EMBL" id="CAJNOJ010000044">
    <property type="protein sequence ID" value="CAF0942086.1"/>
    <property type="molecule type" value="Genomic_DNA"/>
</dbReference>
<dbReference type="GO" id="GO:0005730">
    <property type="term" value="C:nucleolus"/>
    <property type="evidence" value="ECO:0007669"/>
    <property type="project" value="TreeGrafter"/>
</dbReference>
<dbReference type="GO" id="GO:0001682">
    <property type="term" value="P:tRNA 5'-leader removal"/>
    <property type="evidence" value="ECO:0007669"/>
    <property type="project" value="InterPro"/>
</dbReference>
<dbReference type="PANTHER" id="PTHR15441">
    <property type="entry name" value="RIBONUCLEASE P PROTEIN SUBUNIT P14"/>
    <property type="match status" value="1"/>
</dbReference>
<dbReference type="InterPro" id="IPR002759">
    <property type="entry name" value="Pop5/Rpp14/Rnp2-like"/>
</dbReference>
<feature type="region of interest" description="Disordered" evidence="3">
    <location>
        <begin position="103"/>
        <end position="129"/>
    </location>
</feature>
<dbReference type="InterPro" id="IPR038085">
    <property type="entry name" value="Rnp2-like_sf"/>
</dbReference>
<dbReference type="GO" id="GO:0030681">
    <property type="term" value="C:multimeric ribonuclease P complex"/>
    <property type="evidence" value="ECO:0007669"/>
    <property type="project" value="TreeGrafter"/>
</dbReference>
<comment type="similarity">
    <text evidence="1">Belongs to the eukaryotic/archaeal RNase P protein component 2 family.</text>
</comment>
<dbReference type="GO" id="GO:0033204">
    <property type="term" value="F:ribonuclease P RNA binding"/>
    <property type="evidence" value="ECO:0007669"/>
    <property type="project" value="TreeGrafter"/>
</dbReference>
<dbReference type="Gene3D" id="3.30.70.3250">
    <property type="entry name" value="Ribonuclease P, Pop5 subunit"/>
    <property type="match status" value="1"/>
</dbReference>
<dbReference type="SUPFAM" id="SSF160350">
    <property type="entry name" value="Rnp2-like"/>
    <property type="match status" value="1"/>
</dbReference>
<reference evidence="4" key="1">
    <citation type="submission" date="2021-02" db="EMBL/GenBank/DDBJ databases">
        <authorList>
            <person name="Nowell W R."/>
        </authorList>
    </citation>
    <scope>NUCLEOTIDE SEQUENCE</scope>
</reference>
<accession>A0A814C8Y1</accession>
<organism evidence="4 6">
    <name type="scientific">Adineta ricciae</name>
    <name type="common">Rotifer</name>
    <dbReference type="NCBI Taxonomy" id="249248"/>
    <lineage>
        <taxon>Eukaryota</taxon>
        <taxon>Metazoa</taxon>
        <taxon>Spiralia</taxon>
        <taxon>Gnathifera</taxon>
        <taxon>Rotifera</taxon>
        <taxon>Eurotatoria</taxon>
        <taxon>Bdelloidea</taxon>
        <taxon>Adinetida</taxon>
        <taxon>Adinetidae</taxon>
        <taxon>Adineta</taxon>
    </lineage>
</organism>
<evidence type="ECO:0000313" key="5">
    <source>
        <dbReference type="EMBL" id="CAF0942086.1"/>
    </source>
</evidence>
<dbReference type="OrthoDB" id="10030089at2759"/>